<keyword evidence="10" id="KW-1185">Reference proteome</keyword>
<dbReference type="Gene3D" id="3.60.20.10">
    <property type="entry name" value="Glutamine Phosphoribosylpyrophosphate, subunit 1, domain 1"/>
    <property type="match status" value="1"/>
</dbReference>
<dbReference type="PROSITE" id="PS51278">
    <property type="entry name" value="GATASE_TYPE_2"/>
    <property type="match status" value="1"/>
</dbReference>
<evidence type="ECO:0000256" key="7">
    <source>
        <dbReference type="ARBA" id="ARBA00048741"/>
    </source>
</evidence>
<dbReference type="PANTHER" id="PTHR43284">
    <property type="entry name" value="ASPARAGINE SYNTHETASE (GLUTAMINE-HYDROLYZING)"/>
    <property type="match status" value="1"/>
</dbReference>
<dbReference type="SUPFAM" id="SSF56235">
    <property type="entry name" value="N-terminal nucleophile aminohydrolases (Ntn hydrolases)"/>
    <property type="match status" value="1"/>
</dbReference>
<keyword evidence="5" id="KW-0067">ATP-binding</keyword>
<dbReference type="InterPro" id="IPR029055">
    <property type="entry name" value="Ntn_hydrolases_N"/>
</dbReference>
<dbReference type="InterPro" id="IPR033738">
    <property type="entry name" value="AsnB_N"/>
</dbReference>
<dbReference type="NCBIfam" id="TIGR01536">
    <property type="entry name" value="asn_synth_AEB"/>
    <property type="match status" value="1"/>
</dbReference>
<dbReference type="CDD" id="cd00712">
    <property type="entry name" value="AsnB"/>
    <property type="match status" value="1"/>
</dbReference>
<name>A0ABN1LDA4_9ALTE</name>
<dbReference type="Pfam" id="PF00733">
    <property type="entry name" value="Asn_synthase"/>
    <property type="match status" value="1"/>
</dbReference>
<reference evidence="9 10" key="1">
    <citation type="journal article" date="2019" name="Int. J. Syst. Evol. Microbiol.">
        <title>The Global Catalogue of Microorganisms (GCM) 10K type strain sequencing project: providing services to taxonomists for standard genome sequencing and annotation.</title>
        <authorList>
            <consortium name="The Broad Institute Genomics Platform"/>
            <consortium name="The Broad Institute Genome Sequencing Center for Infectious Disease"/>
            <person name="Wu L."/>
            <person name="Ma J."/>
        </authorList>
    </citation>
    <scope>NUCLEOTIDE SEQUENCE [LARGE SCALE GENOMIC DNA]</scope>
    <source>
        <strain evidence="9 10">JCM 15896</strain>
    </source>
</reference>
<dbReference type="SUPFAM" id="SSF52402">
    <property type="entry name" value="Adenine nucleotide alpha hydrolases-like"/>
    <property type="match status" value="1"/>
</dbReference>
<evidence type="ECO:0000256" key="2">
    <source>
        <dbReference type="ARBA" id="ARBA00005752"/>
    </source>
</evidence>
<feature type="domain" description="Glutamine amidotransferase type-2" evidence="8">
    <location>
        <begin position="2"/>
        <end position="212"/>
    </location>
</feature>
<keyword evidence="4" id="KW-0547">Nucleotide-binding</keyword>
<dbReference type="InterPro" id="IPR014729">
    <property type="entry name" value="Rossmann-like_a/b/a_fold"/>
</dbReference>
<sequence length="619" mass="70975">MCGVSFIWNKRAEKQVLQSKIKTSLEKLAHRGPDSSCFAPLANGFIGHTRLSIIDLDASQQPMLSPCGRYSLAFNGEIYNYKEQREKLQNLWSFKTNGDTEVLLAGLVLFGVKYLEQLEGMWGFVFWDEQDGVLFLGRDRMGKKPLYYQDTIDTFSCCSELPALSVLSDDKWTEDLSSTADYFRYGFYLPGFTAYEQVKEVKPGHILRWTPGVKAAEEPYWRLKVSKYQGTKSNAVEDLRNALDYSVKRRLVSDVDVGSFLSGGVDSSIITALGSRHHIEGFKTFTVGFDSKSYDERKYARQVSEHLKTDLYEYVLESFSREDIEKLLGVHIGQPFFDSSILPTSKVAELASQHVKVALSGDGGDELFCGYQRYKARALINHYKKLPKLLQQQVARMIRLMPEPSAHHSGSLLKKAHMFLDVVDRQGSETPFVSARFFTEHQFNDLLPGLSSIGHHDDRLIEDAKPNEVVAMMFNDAHIYLPQDIHTKVDRASMSHSLETRAPFMDQKVVELAFSFPLEWQLSWKTNKPILYEAFRDLLPENIWKRRKQGFAVPIGEWFRGDMGLQFIELLEGSESQFINIDALKALYHQHLSGVKDNGHRLWLFYVYLLWRKTCPWLA</sequence>
<dbReference type="Gene3D" id="3.40.50.620">
    <property type="entry name" value="HUPs"/>
    <property type="match status" value="2"/>
</dbReference>
<dbReference type="CDD" id="cd01991">
    <property type="entry name" value="Asn_synthase_B_C"/>
    <property type="match status" value="1"/>
</dbReference>
<evidence type="ECO:0000313" key="9">
    <source>
        <dbReference type="EMBL" id="GAA0853405.1"/>
    </source>
</evidence>
<comment type="pathway">
    <text evidence="1">Amino-acid biosynthesis; L-asparagine biosynthesis; L-asparagine from L-aspartate (L-Gln route): step 1/1.</text>
</comment>
<evidence type="ECO:0000259" key="8">
    <source>
        <dbReference type="PROSITE" id="PS51278"/>
    </source>
</evidence>
<dbReference type="EMBL" id="BAAAFD010000001">
    <property type="protein sequence ID" value="GAA0853405.1"/>
    <property type="molecule type" value="Genomic_DNA"/>
</dbReference>
<dbReference type="Pfam" id="PF13537">
    <property type="entry name" value="GATase_7"/>
    <property type="match status" value="1"/>
</dbReference>
<evidence type="ECO:0000313" key="10">
    <source>
        <dbReference type="Proteomes" id="UP001500359"/>
    </source>
</evidence>
<dbReference type="Proteomes" id="UP001500359">
    <property type="component" value="Unassembled WGS sequence"/>
</dbReference>
<evidence type="ECO:0000256" key="4">
    <source>
        <dbReference type="ARBA" id="ARBA00022741"/>
    </source>
</evidence>
<dbReference type="InterPro" id="IPR017932">
    <property type="entry name" value="GATase_2_dom"/>
</dbReference>
<dbReference type="PANTHER" id="PTHR43284:SF1">
    <property type="entry name" value="ASPARAGINE SYNTHETASE"/>
    <property type="match status" value="1"/>
</dbReference>
<dbReference type="InterPro" id="IPR001962">
    <property type="entry name" value="Asn_synthase"/>
</dbReference>
<organism evidence="9 10">
    <name type="scientific">Aliiglaciecola litoralis</name>
    <dbReference type="NCBI Taxonomy" id="582857"/>
    <lineage>
        <taxon>Bacteria</taxon>
        <taxon>Pseudomonadati</taxon>
        <taxon>Pseudomonadota</taxon>
        <taxon>Gammaproteobacteria</taxon>
        <taxon>Alteromonadales</taxon>
        <taxon>Alteromonadaceae</taxon>
        <taxon>Aliiglaciecola</taxon>
    </lineage>
</organism>
<dbReference type="InterPro" id="IPR051786">
    <property type="entry name" value="ASN_synthetase/amidase"/>
</dbReference>
<evidence type="ECO:0000256" key="1">
    <source>
        <dbReference type="ARBA" id="ARBA00005187"/>
    </source>
</evidence>
<accession>A0ABN1LDA4</accession>
<comment type="catalytic activity">
    <reaction evidence="7">
        <text>L-aspartate + L-glutamine + ATP + H2O = L-asparagine + L-glutamate + AMP + diphosphate + H(+)</text>
        <dbReference type="Rhea" id="RHEA:12228"/>
        <dbReference type="ChEBI" id="CHEBI:15377"/>
        <dbReference type="ChEBI" id="CHEBI:15378"/>
        <dbReference type="ChEBI" id="CHEBI:29985"/>
        <dbReference type="ChEBI" id="CHEBI:29991"/>
        <dbReference type="ChEBI" id="CHEBI:30616"/>
        <dbReference type="ChEBI" id="CHEBI:33019"/>
        <dbReference type="ChEBI" id="CHEBI:58048"/>
        <dbReference type="ChEBI" id="CHEBI:58359"/>
        <dbReference type="ChEBI" id="CHEBI:456215"/>
        <dbReference type="EC" id="6.3.5.4"/>
    </reaction>
</comment>
<evidence type="ECO:0000256" key="3">
    <source>
        <dbReference type="ARBA" id="ARBA00012737"/>
    </source>
</evidence>
<dbReference type="PIRSF" id="PIRSF001589">
    <property type="entry name" value="Asn_synthetase_glu-h"/>
    <property type="match status" value="1"/>
</dbReference>
<comment type="similarity">
    <text evidence="2">Belongs to the asparagine synthetase family.</text>
</comment>
<keyword evidence="6" id="KW-0315">Glutamine amidotransferase</keyword>
<gene>
    <name evidence="9" type="primary">asnB_1</name>
    <name evidence="9" type="ORF">GCM10009114_06090</name>
</gene>
<dbReference type="InterPro" id="IPR006426">
    <property type="entry name" value="Asn_synth_AEB"/>
</dbReference>
<dbReference type="EC" id="6.3.5.4" evidence="3"/>
<dbReference type="RefSeq" id="WP_343856364.1">
    <property type="nucleotide sequence ID" value="NZ_BAAAFD010000001.1"/>
</dbReference>
<protein>
    <recommendedName>
        <fullName evidence="3">asparagine synthase (glutamine-hydrolyzing)</fullName>
        <ecNumber evidence="3">6.3.5.4</ecNumber>
    </recommendedName>
</protein>
<proteinExistence type="inferred from homology"/>
<evidence type="ECO:0000256" key="6">
    <source>
        <dbReference type="ARBA" id="ARBA00022962"/>
    </source>
</evidence>
<comment type="caution">
    <text evidence="9">The sequence shown here is derived from an EMBL/GenBank/DDBJ whole genome shotgun (WGS) entry which is preliminary data.</text>
</comment>
<evidence type="ECO:0000256" key="5">
    <source>
        <dbReference type="ARBA" id="ARBA00022840"/>
    </source>
</evidence>